<accession>A0A7C4MPY6</accession>
<dbReference type="AlphaFoldDB" id="A0A7C4MPY6"/>
<feature type="domain" description="Transglycosylase SLT" evidence="2">
    <location>
        <begin position="24"/>
        <end position="251"/>
    </location>
</feature>
<reference evidence="3" key="1">
    <citation type="journal article" date="2020" name="mSystems">
        <title>Genome- and Community-Level Interaction Insights into Carbon Utilization and Element Cycling Functions of Hydrothermarchaeota in Hydrothermal Sediment.</title>
        <authorList>
            <person name="Zhou Z."/>
            <person name="Liu Y."/>
            <person name="Xu W."/>
            <person name="Pan J."/>
            <person name="Luo Z.H."/>
            <person name="Li M."/>
        </authorList>
    </citation>
    <scope>NUCLEOTIDE SEQUENCE [LARGE SCALE GENOMIC DNA]</scope>
    <source>
        <strain evidence="3">SpSt-477</strain>
    </source>
</reference>
<dbReference type="PANTHER" id="PTHR30163:SF9">
    <property type="entry name" value="MEMBRANE-BOUND LYTIC MUREIN TRANSGLYCOSYLASE B"/>
    <property type="match status" value="1"/>
</dbReference>
<dbReference type="InterPro" id="IPR043426">
    <property type="entry name" value="MltB-like"/>
</dbReference>
<protein>
    <submittedName>
        <fullName evidence="3">Lytic murein transglycosylase</fullName>
    </submittedName>
</protein>
<comment type="caution">
    <text evidence="3">The sequence shown here is derived from an EMBL/GenBank/DDBJ whole genome shotgun (WGS) entry which is preliminary data.</text>
</comment>
<dbReference type="Gene3D" id="1.10.8.350">
    <property type="entry name" value="Bacterial muramidase"/>
    <property type="match status" value="2"/>
</dbReference>
<name>A0A7C4MPY6_9BACT</name>
<dbReference type="GO" id="GO:0009253">
    <property type="term" value="P:peptidoglycan catabolic process"/>
    <property type="evidence" value="ECO:0007669"/>
    <property type="project" value="TreeGrafter"/>
</dbReference>
<organism evidence="3">
    <name type="scientific">Desulfatirhabdium butyrativorans</name>
    <dbReference type="NCBI Taxonomy" id="340467"/>
    <lineage>
        <taxon>Bacteria</taxon>
        <taxon>Pseudomonadati</taxon>
        <taxon>Thermodesulfobacteriota</taxon>
        <taxon>Desulfobacteria</taxon>
        <taxon>Desulfobacterales</taxon>
        <taxon>Desulfatirhabdiaceae</taxon>
        <taxon>Desulfatirhabdium</taxon>
    </lineage>
</organism>
<dbReference type="PANTHER" id="PTHR30163">
    <property type="entry name" value="MEMBRANE-BOUND LYTIC MUREIN TRANSGLYCOSYLASE B"/>
    <property type="match status" value="1"/>
</dbReference>
<sequence>MKLFSKCLALWTLVVWIGTVSAQDDAFQSIMQRLQKDGFDSGQLQSVFLKPEVQFDPITVSRFFMHSESRVDYAKFLTDASIQQARWYLFRHFKELDAAENQSGVDKEVITAILLVETRLGNYLGESSIFNTLSSLAALRDNPALQERVWNAMPPERRISGSEFKEKVSRRSQWAYDELKAFLKYASKERVDPSAVRGSYAGALGISQFMPSNILAYGMDGDGDGRVDLFNHADAIASVANYLKKFGWKKGIDPEAARKVIYSYNHSQPYVDTVLKIADKLKG</sequence>
<dbReference type="EMBL" id="DSUH01000122">
    <property type="protein sequence ID" value="HGU32266.1"/>
    <property type="molecule type" value="Genomic_DNA"/>
</dbReference>
<feature type="chain" id="PRO_5027915334" evidence="1">
    <location>
        <begin position="23"/>
        <end position="283"/>
    </location>
</feature>
<evidence type="ECO:0000259" key="2">
    <source>
        <dbReference type="Pfam" id="PF13406"/>
    </source>
</evidence>
<feature type="signal peptide" evidence="1">
    <location>
        <begin position="1"/>
        <end position="22"/>
    </location>
</feature>
<proteinExistence type="predicted"/>
<dbReference type="Pfam" id="PF13406">
    <property type="entry name" value="SLT_2"/>
    <property type="match status" value="1"/>
</dbReference>
<evidence type="ECO:0000256" key="1">
    <source>
        <dbReference type="SAM" id="SignalP"/>
    </source>
</evidence>
<dbReference type="InterPro" id="IPR023346">
    <property type="entry name" value="Lysozyme-like_dom_sf"/>
</dbReference>
<dbReference type="Gene3D" id="1.10.530.10">
    <property type="match status" value="2"/>
</dbReference>
<keyword evidence="1" id="KW-0732">Signal</keyword>
<dbReference type="GO" id="GO:0008933">
    <property type="term" value="F:peptidoglycan lytic transglycosylase activity"/>
    <property type="evidence" value="ECO:0007669"/>
    <property type="project" value="TreeGrafter"/>
</dbReference>
<dbReference type="CDD" id="cd13399">
    <property type="entry name" value="Slt35-like"/>
    <property type="match status" value="1"/>
</dbReference>
<dbReference type="InterPro" id="IPR031304">
    <property type="entry name" value="SLT_2"/>
</dbReference>
<gene>
    <name evidence="3" type="ORF">ENS29_05360</name>
</gene>
<evidence type="ECO:0000313" key="3">
    <source>
        <dbReference type="EMBL" id="HGU32266.1"/>
    </source>
</evidence>
<dbReference type="SUPFAM" id="SSF53955">
    <property type="entry name" value="Lysozyme-like"/>
    <property type="match status" value="1"/>
</dbReference>